<evidence type="ECO:0000313" key="4">
    <source>
        <dbReference type="Proteomes" id="UP000431269"/>
    </source>
</evidence>
<name>A0A6I6MT54_9CAUL</name>
<evidence type="ECO:0000313" key="3">
    <source>
        <dbReference type="EMBL" id="QGZ95734.1"/>
    </source>
</evidence>
<reference evidence="4" key="1">
    <citation type="submission" date="2019-12" db="EMBL/GenBank/DDBJ databases">
        <title>Complete genome of Terracaulis silvestris 0127_4.</title>
        <authorList>
            <person name="Vieira S."/>
            <person name="Riedel T."/>
            <person name="Sproer C."/>
            <person name="Pascual J."/>
            <person name="Boedeker C."/>
            <person name="Overmann J."/>
        </authorList>
    </citation>
    <scope>NUCLEOTIDE SEQUENCE [LARGE SCALE GENOMIC DNA]</scope>
    <source>
        <strain evidence="4">0127_4</strain>
    </source>
</reference>
<dbReference type="Pfam" id="PF01075">
    <property type="entry name" value="Glyco_transf_9"/>
    <property type="match status" value="1"/>
</dbReference>
<dbReference type="EC" id="2.-.-.-" evidence="3"/>
<dbReference type="Proteomes" id="UP000431269">
    <property type="component" value="Chromosome"/>
</dbReference>
<dbReference type="PANTHER" id="PTHR30160">
    <property type="entry name" value="TETRAACYLDISACCHARIDE 4'-KINASE-RELATED"/>
    <property type="match status" value="1"/>
</dbReference>
<evidence type="ECO:0000256" key="2">
    <source>
        <dbReference type="ARBA" id="ARBA00022679"/>
    </source>
</evidence>
<dbReference type="InterPro" id="IPR051199">
    <property type="entry name" value="LPS_LOS_Heptosyltrfase"/>
</dbReference>
<sequence>MATVLFLAPADLGETVLASGALAHALSDERDLVSLCVADEARPLFRAVPGLRVFTPWKRAGRFVFFALLRGVRYDAVIDARGGWPGRIMPARRRIRLDDAKVLRHRVEEWTEAAGAPKALTPVITLDDQARTDAARLANDTAPVLVIAPGGVTADKRWPRERFAAVARRLAGGPISSAQVVVLGAGARDAETVRAIVSSLDADGITARGEALDLLAAAALMERATLCIGNDNALTHIAAAMGAPTLTLFGPTDERVRAPYGPRARTLRGRSLEEIAALPTLDAGAAMEDVSIDAVEAAATDLLHAGGLR</sequence>
<protein>
    <submittedName>
        <fullName evidence="3">ADP-heptose--LPS heptosyltransferase 2</fullName>
        <ecNumber evidence="3">2.-.-.-</ecNumber>
    </submittedName>
</protein>
<dbReference type="PANTHER" id="PTHR30160:SF1">
    <property type="entry name" value="LIPOPOLYSACCHARIDE 1,2-N-ACETYLGLUCOSAMINETRANSFERASE-RELATED"/>
    <property type="match status" value="1"/>
</dbReference>
<dbReference type="AlphaFoldDB" id="A0A6I6MT54"/>
<dbReference type="EMBL" id="CP047045">
    <property type="protein sequence ID" value="QGZ95734.1"/>
    <property type="molecule type" value="Genomic_DNA"/>
</dbReference>
<keyword evidence="4" id="KW-1185">Reference proteome</keyword>
<keyword evidence="1" id="KW-0328">Glycosyltransferase</keyword>
<dbReference type="SUPFAM" id="SSF53756">
    <property type="entry name" value="UDP-Glycosyltransferase/glycogen phosphorylase"/>
    <property type="match status" value="1"/>
</dbReference>
<dbReference type="KEGG" id="tsv:DSM104635_02585"/>
<evidence type="ECO:0000256" key="1">
    <source>
        <dbReference type="ARBA" id="ARBA00022676"/>
    </source>
</evidence>
<accession>A0A6I6MT54</accession>
<keyword evidence="2 3" id="KW-0808">Transferase</keyword>
<organism evidence="3 4">
    <name type="scientific">Terricaulis silvestris</name>
    <dbReference type="NCBI Taxonomy" id="2686094"/>
    <lineage>
        <taxon>Bacteria</taxon>
        <taxon>Pseudomonadati</taxon>
        <taxon>Pseudomonadota</taxon>
        <taxon>Alphaproteobacteria</taxon>
        <taxon>Caulobacterales</taxon>
        <taxon>Caulobacteraceae</taxon>
        <taxon>Terricaulis</taxon>
    </lineage>
</organism>
<dbReference type="GO" id="GO:0009244">
    <property type="term" value="P:lipopolysaccharide core region biosynthetic process"/>
    <property type="evidence" value="ECO:0007669"/>
    <property type="project" value="TreeGrafter"/>
</dbReference>
<dbReference type="RefSeq" id="WP_158766572.1">
    <property type="nucleotide sequence ID" value="NZ_CP047045.1"/>
</dbReference>
<gene>
    <name evidence="3" type="primary">rfaF</name>
    <name evidence="3" type="ORF">DSM104635_02585</name>
</gene>
<dbReference type="GO" id="GO:0005829">
    <property type="term" value="C:cytosol"/>
    <property type="evidence" value="ECO:0007669"/>
    <property type="project" value="TreeGrafter"/>
</dbReference>
<dbReference type="InterPro" id="IPR002201">
    <property type="entry name" value="Glyco_trans_9"/>
</dbReference>
<dbReference type="Gene3D" id="3.40.50.2000">
    <property type="entry name" value="Glycogen Phosphorylase B"/>
    <property type="match status" value="1"/>
</dbReference>
<proteinExistence type="predicted"/>
<dbReference type="GO" id="GO:0008713">
    <property type="term" value="F:ADP-heptose-lipopolysaccharide heptosyltransferase activity"/>
    <property type="evidence" value="ECO:0007669"/>
    <property type="project" value="TreeGrafter"/>
</dbReference>
<dbReference type="CDD" id="cd03789">
    <property type="entry name" value="GT9_LPS_heptosyltransferase"/>
    <property type="match status" value="1"/>
</dbReference>